<evidence type="ECO:0008006" key="3">
    <source>
        <dbReference type="Google" id="ProtNLM"/>
    </source>
</evidence>
<organism evidence="1 2">
    <name type="scientific">Agrilactobacillus composti DSM 18527 = JCM 14202</name>
    <dbReference type="NCBI Taxonomy" id="1423734"/>
    <lineage>
        <taxon>Bacteria</taxon>
        <taxon>Bacillati</taxon>
        <taxon>Bacillota</taxon>
        <taxon>Bacilli</taxon>
        <taxon>Lactobacillales</taxon>
        <taxon>Lactobacillaceae</taxon>
        <taxon>Agrilactobacillus</taxon>
    </lineage>
</organism>
<protein>
    <recommendedName>
        <fullName evidence="3">YtxH domain-containing protein</fullName>
    </recommendedName>
</protein>
<name>X0PE83_9LACO</name>
<evidence type="ECO:0000313" key="2">
    <source>
        <dbReference type="Proteomes" id="UP000051236"/>
    </source>
</evidence>
<dbReference type="Proteomes" id="UP000051236">
    <property type="component" value="Unassembled WGS sequence"/>
</dbReference>
<dbReference type="RefSeq" id="WP_052004586.1">
    <property type="nucleotide sequence ID" value="NZ_AZGA01000011.1"/>
</dbReference>
<dbReference type="AlphaFoldDB" id="X0PE83"/>
<sequence>MAKFATGLLLGALAGGLYGLLTTKKTGTQHIEAVTNYVDDVTAATQDFQTSLTHFKNSVNHFNDTVQTTGVTVAEGLKDTLDTFQFETQPRIDQLNDTVTELTESLNDVAPK</sequence>
<dbReference type="PATRIC" id="fig|1423734.3.peg.797"/>
<dbReference type="EMBL" id="AZGA01000011">
    <property type="protein sequence ID" value="KRM35762.1"/>
    <property type="molecule type" value="Genomic_DNA"/>
</dbReference>
<comment type="caution">
    <text evidence="1">The sequence shown here is derived from an EMBL/GenBank/DDBJ whole genome shotgun (WGS) entry which is preliminary data.</text>
</comment>
<dbReference type="STRING" id="1423734.FC83_GL000789"/>
<accession>X0PE83</accession>
<dbReference type="eggNOG" id="COG4980">
    <property type="taxonomic scope" value="Bacteria"/>
</dbReference>
<gene>
    <name evidence="1" type="ORF">FC83_GL000789</name>
</gene>
<proteinExistence type="predicted"/>
<dbReference type="OrthoDB" id="2310395at2"/>
<reference evidence="1 2" key="1">
    <citation type="journal article" date="2015" name="Genome Announc.">
        <title>Expanding the biotechnology potential of lactobacilli through comparative genomics of 213 strains and associated genera.</title>
        <authorList>
            <person name="Sun Z."/>
            <person name="Harris H.M."/>
            <person name="McCann A."/>
            <person name="Guo C."/>
            <person name="Argimon S."/>
            <person name="Zhang W."/>
            <person name="Yang X."/>
            <person name="Jeffery I.B."/>
            <person name="Cooney J.C."/>
            <person name="Kagawa T.F."/>
            <person name="Liu W."/>
            <person name="Song Y."/>
            <person name="Salvetti E."/>
            <person name="Wrobel A."/>
            <person name="Rasinkangas P."/>
            <person name="Parkhill J."/>
            <person name="Rea M.C."/>
            <person name="O'Sullivan O."/>
            <person name="Ritari J."/>
            <person name="Douillard F.P."/>
            <person name="Paul Ross R."/>
            <person name="Yang R."/>
            <person name="Briner A.E."/>
            <person name="Felis G.E."/>
            <person name="de Vos W.M."/>
            <person name="Barrangou R."/>
            <person name="Klaenhammer T.R."/>
            <person name="Caufield P.W."/>
            <person name="Cui Y."/>
            <person name="Zhang H."/>
            <person name="O'Toole P.W."/>
        </authorList>
    </citation>
    <scope>NUCLEOTIDE SEQUENCE [LARGE SCALE GENOMIC DNA]</scope>
    <source>
        <strain evidence="1 2">DSM 18527</strain>
    </source>
</reference>
<keyword evidence="2" id="KW-1185">Reference proteome</keyword>
<evidence type="ECO:0000313" key="1">
    <source>
        <dbReference type="EMBL" id="KRM35762.1"/>
    </source>
</evidence>